<dbReference type="Pfam" id="PF18701">
    <property type="entry name" value="DUF5641"/>
    <property type="match status" value="1"/>
</dbReference>
<dbReference type="InterPro" id="IPR001584">
    <property type="entry name" value="Integrase_cat-core"/>
</dbReference>
<dbReference type="Proteomes" id="UP001549921">
    <property type="component" value="Unassembled WGS sequence"/>
</dbReference>
<proteinExistence type="predicted"/>
<evidence type="ECO:0000259" key="1">
    <source>
        <dbReference type="PROSITE" id="PS50994"/>
    </source>
</evidence>
<organism evidence="2 3">
    <name type="scientific">Loxostege sticticalis</name>
    <name type="common">Beet webworm moth</name>
    <dbReference type="NCBI Taxonomy" id="481309"/>
    <lineage>
        <taxon>Eukaryota</taxon>
        <taxon>Metazoa</taxon>
        <taxon>Ecdysozoa</taxon>
        <taxon>Arthropoda</taxon>
        <taxon>Hexapoda</taxon>
        <taxon>Insecta</taxon>
        <taxon>Pterygota</taxon>
        <taxon>Neoptera</taxon>
        <taxon>Endopterygota</taxon>
        <taxon>Lepidoptera</taxon>
        <taxon>Glossata</taxon>
        <taxon>Ditrysia</taxon>
        <taxon>Pyraloidea</taxon>
        <taxon>Crambidae</taxon>
        <taxon>Pyraustinae</taxon>
        <taxon>Loxostege</taxon>
    </lineage>
</organism>
<dbReference type="SUPFAM" id="SSF56672">
    <property type="entry name" value="DNA/RNA polymerases"/>
    <property type="match status" value="1"/>
</dbReference>
<feature type="domain" description="Integrase catalytic" evidence="1">
    <location>
        <begin position="1454"/>
        <end position="1643"/>
    </location>
</feature>
<sequence length="1758" mass="200470">MSNSDSKLSLSPRPATPVDELTELKVKRSSVKGQITKFHNYLKTLDKLKLSSIQVNELTLKLDKFMTIVDKFETMQSRIEVLNGAELVNELAKRDSIEESLHLVIATAQDLIEATKPKDFKENFHDAAQSSHSSTHIHHCRSSMSFKLPMIQIHKFDGAYFKWFEFRDTYESLIHKNESIQPIHKFHYLNSYLEGEAARVISNLEVSDQNYAQAWELLCERYNNNRQLITNHLNSLFSIEPLQRESDKSLRYLSDHVTKNLRALKTLGQPTDQWDTIIIHMVTTKLDPISSIKWEEYRSGLKELPTLDDFKAFLKTRADILETLFRAKRDKITKTQARFDSNHTKSFVISANKDGQRPCVVCQGKHRIFDCKVFNSLSTDEKWAQTAKLKLCYNCLRPDHDAARCRLGGCRVCKRRHNTVLHKHNTDTSKPLGTNHNRAPVANTSTHLVSNDVSSVNEGSENLTSTPPNVMSAMSSSEVLLSTAIIEILNPQTNQVEIVRALLDSGSQSSFMTNSLKLRLQLTCRPSSTTNVLGIGDTSVNIVPERCSAIIRSMQSTFVRQHDFLVLPHITEKLPKKRIIIDHLNVPSYIKLADPSFNQPSSIDILLGADIFWELIGSEQRPLGNKLPVLHSSQLGWLIAGPICNQALNTTETTVCNFVTNESSLESQLTRFWEYEDFPAHNQPKPFITESEKHFTENTFRLNNGRFCVRLPLIDTPDCLGDSYFLAKKRFLSLEKRLNQNPELKLMYSDFIQEYCDLGHLSEDIVEKPNLSYFLPHHAVVKENSESTKLRVVFDASARTSSGFSINDIQMVGPNIQDSLFNILLRFRHYQYVLSGDIEKQYRQVVMNELDRDLQLILWRKDESLPIKTLRLNTVTYGFASASFLAARCLWQLGEETADTIIKSIIQNDFYCDDLLTGTDTETDLLHIKRSVSQSLMSGGFNLRKYRSNSQAIIETESQNIENDNLTISQSLHTLGLVWNPSKDELQFNIDDTSSSNIVTKRSILSATFKIFDPLGLLTLCTVKPKILLRKLWALKIDWDEPVPIEIQRSWAQFINNIKYLKLLTLPRNIFHDVPSYIELHSFSDASQAAYGACIYIKSISLFGKQTVNLLCAKSRVAPTKSTTIPRLELSAALLASRLASTVNSAFRKPIARCIFWTDSSVALAWINTCPSKLKTFVANRVATIQELTESSSWRHVPTALNPADLASRGIDPQHVESERLWWHGPTFLLQPEESWPTLSKDIIVHDLPELKQISSLLTNLDTVNSPDSVIDFEKYSNLKRLQRIVAYVKRFINIKCKKQKITGSLNVDELESSLTTLAKLSQQQTFAKELKILHDNKILSPKSHITSLAPFIDSQGILRVGGRLDKSEYDFCKRHPILLCAKHPLTKLIFTHEHLRLLHAGPQLMLASVREQFWPIGGRDLARRTARRCVTCTRHYGKTMTNIMGNLPSPRVTPGFPFSSVSVDFAGPFLITDRRGRGCKITKCYLCLFICLRYKCVHLEAVSELSKDSFILSLRRFIARRGKPREIYCDNGRNFVAAAKEINDFFKHHEDSIVNFASDHNIKFMFSPAYAPNFNGYVESGIKSAKFHIKRILGTTHLTFEELSSLFSQIEAILNSRPISPLSSSPNDYAALTPGHFLLGRPLMSLPAPDLREINQTRLDRFRQLEQMRQHFWQRWQTEYITELQQRTRWKVRCKDLQEGDLVILKEDNLPPLLWRLGRVKTLHPGSDGVPRVADIETSRGVVRRALNRICQLQNTS</sequence>
<dbReference type="Pfam" id="PF03564">
    <property type="entry name" value="DUF1759"/>
    <property type="match status" value="1"/>
</dbReference>
<dbReference type="PANTHER" id="PTHR47331">
    <property type="entry name" value="PHD-TYPE DOMAIN-CONTAINING PROTEIN"/>
    <property type="match status" value="1"/>
</dbReference>
<dbReference type="InterPro" id="IPR040676">
    <property type="entry name" value="DUF5641"/>
</dbReference>
<dbReference type="SUPFAM" id="SSF53098">
    <property type="entry name" value="Ribonuclease H-like"/>
    <property type="match status" value="1"/>
</dbReference>
<dbReference type="GO" id="GO:0071897">
    <property type="term" value="P:DNA biosynthetic process"/>
    <property type="evidence" value="ECO:0007669"/>
    <property type="project" value="UniProtKB-ARBA"/>
</dbReference>
<evidence type="ECO:0000313" key="2">
    <source>
        <dbReference type="EMBL" id="KAL0832913.1"/>
    </source>
</evidence>
<dbReference type="Gene3D" id="3.30.420.10">
    <property type="entry name" value="Ribonuclease H-like superfamily/Ribonuclease H"/>
    <property type="match status" value="1"/>
</dbReference>
<dbReference type="InterPro" id="IPR012337">
    <property type="entry name" value="RNaseH-like_sf"/>
</dbReference>
<dbReference type="InterPro" id="IPR036397">
    <property type="entry name" value="RNaseH_sf"/>
</dbReference>
<dbReference type="GO" id="GO:0042575">
    <property type="term" value="C:DNA polymerase complex"/>
    <property type="evidence" value="ECO:0007669"/>
    <property type="project" value="UniProtKB-ARBA"/>
</dbReference>
<evidence type="ECO:0000313" key="3">
    <source>
        <dbReference type="Proteomes" id="UP001549921"/>
    </source>
</evidence>
<dbReference type="InterPro" id="IPR043502">
    <property type="entry name" value="DNA/RNA_pol_sf"/>
</dbReference>
<dbReference type="InterPro" id="IPR005312">
    <property type="entry name" value="DUF1759"/>
</dbReference>
<dbReference type="InterPro" id="IPR021109">
    <property type="entry name" value="Peptidase_aspartic_dom_sf"/>
</dbReference>
<dbReference type="EMBL" id="JBEDNZ010000010">
    <property type="protein sequence ID" value="KAL0832913.1"/>
    <property type="molecule type" value="Genomic_DNA"/>
</dbReference>
<accession>A0ABD0T788</accession>
<dbReference type="CDD" id="cd01644">
    <property type="entry name" value="RT_pepA17"/>
    <property type="match status" value="1"/>
</dbReference>
<dbReference type="Gene3D" id="2.40.70.10">
    <property type="entry name" value="Acid Proteases"/>
    <property type="match status" value="1"/>
</dbReference>
<gene>
    <name evidence="2" type="ORF">ABMA28_001057</name>
</gene>
<dbReference type="Pfam" id="PF05380">
    <property type="entry name" value="Peptidase_A17"/>
    <property type="match status" value="1"/>
</dbReference>
<name>A0ABD0T788_LOXSC</name>
<comment type="caution">
    <text evidence="2">The sequence shown here is derived from an EMBL/GenBank/DDBJ whole genome shotgun (WGS) entry which is preliminary data.</text>
</comment>
<dbReference type="PANTHER" id="PTHR47331:SF1">
    <property type="entry name" value="GAG-LIKE PROTEIN"/>
    <property type="match status" value="1"/>
</dbReference>
<protein>
    <recommendedName>
        <fullName evidence="1">Integrase catalytic domain-containing protein</fullName>
    </recommendedName>
</protein>
<dbReference type="InterPro" id="IPR008042">
    <property type="entry name" value="Retrotrans_Pao"/>
</dbReference>
<reference evidence="2 3" key="1">
    <citation type="submission" date="2024-06" db="EMBL/GenBank/DDBJ databases">
        <title>A chromosome-level genome assembly of beet webworm, Loxostege sticticalis.</title>
        <authorList>
            <person name="Zhang Y."/>
        </authorList>
    </citation>
    <scope>NUCLEOTIDE SEQUENCE [LARGE SCALE GENOMIC DNA]</scope>
    <source>
        <strain evidence="2">AQ028</strain>
        <tissue evidence="2">Male pupae</tissue>
    </source>
</reference>
<dbReference type="PROSITE" id="PS50994">
    <property type="entry name" value="INTEGRASE"/>
    <property type="match status" value="1"/>
</dbReference>